<keyword evidence="1" id="KW-0472">Membrane</keyword>
<dbReference type="Proteomes" id="UP000193411">
    <property type="component" value="Unassembled WGS sequence"/>
</dbReference>
<reference evidence="2 3" key="1">
    <citation type="submission" date="2016-07" db="EMBL/GenBank/DDBJ databases">
        <title>Pervasive Adenine N6-methylation of Active Genes in Fungi.</title>
        <authorList>
            <consortium name="DOE Joint Genome Institute"/>
            <person name="Mondo S.J."/>
            <person name="Dannebaum R.O."/>
            <person name="Kuo R.C."/>
            <person name="Labutti K."/>
            <person name="Haridas S."/>
            <person name="Kuo A."/>
            <person name="Salamov A."/>
            <person name="Ahrendt S.R."/>
            <person name="Lipzen A."/>
            <person name="Sullivan W."/>
            <person name="Andreopoulos W.B."/>
            <person name="Clum A."/>
            <person name="Lindquist E."/>
            <person name="Daum C."/>
            <person name="Ramamoorthy G.K."/>
            <person name="Gryganskyi A."/>
            <person name="Culley D."/>
            <person name="Magnuson J.K."/>
            <person name="James T.Y."/>
            <person name="O'Malley M.A."/>
            <person name="Stajich J.E."/>
            <person name="Spatafora J.W."/>
            <person name="Visel A."/>
            <person name="Grigoriev I.V."/>
        </authorList>
    </citation>
    <scope>NUCLEOTIDE SEQUENCE [LARGE SCALE GENOMIC DNA]</scope>
    <source>
        <strain evidence="2 3">PL171</strain>
    </source>
</reference>
<keyword evidence="1" id="KW-1133">Transmembrane helix</keyword>
<name>A0A1Y2I4E2_9FUNG</name>
<evidence type="ECO:0000256" key="1">
    <source>
        <dbReference type="SAM" id="Phobius"/>
    </source>
</evidence>
<proteinExistence type="predicted"/>
<protein>
    <submittedName>
        <fullName evidence="2">Uncharacterized protein</fullName>
    </submittedName>
</protein>
<keyword evidence="3" id="KW-1185">Reference proteome</keyword>
<dbReference type="AlphaFoldDB" id="A0A1Y2I4E2"/>
<organism evidence="2 3">
    <name type="scientific">Catenaria anguillulae PL171</name>
    <dbReference type="NCBI Taxonomy" id="765915"/>
    <lineage>
        <taxon>Eukaryota</taxon>
        <taxon>Fungi</taxon>
        <taxon>Fungi incertae sedis</taxon>
        <taxon>Blastocladiomycota</taxon>
        <taxon>Blastocladiomycetes</taxon>
        <taxon>Blastocladiales</taxon>
        <taxon>Catenariaceae</taxon>
        <taxon>Catenaria</taxon>
    </lineage>
</organism>
<accession>A0A1Y2I4E2</accession>
<feature type="transmembrane region" description="Helical" evidence="1">
    <location>
        <begin position="170"/>
        <end position="198"/>
    </location>
</feature>
<sequence length="256" mass="27254">MESVSPMRLAPCTKLTDTLSLVDVASFTKSTQSSSARSRKSTMSAGTCPYVNALSKAQGWRVKSKSSSPCPLKSGLARTGVQFTSSLGTPTVESALVCCTRRQTAVDLATSLGIRRAASRGSRGMVPSVVEVFHCHPTVVRLTYTRTLTPALLYPRTMPTMAQAGTRSRLVVLVALVHGLNAAVLGAGTAVAVTATGLHRQASRRRPVHPSRIANTTTAIDTAPTGNSRLRRRLHVDCLQLRRAVQAAVISFDSLQ</sequence>
<evidence type="ECO:0000313" key="2">
    <source>
        <dbReference type="EMBL" id="ORZ40252.1"/>
    </source>
</evidence>
<keyword evidence="1" id="KW-0812">Transmembrane</keyword>
<comment type="caution">
    <text evidence="2">The sequence shown here is derived from an EMBL/GenBank/DDBJ whole genome shotgun (WGS) entry which is preliminary data.</text>
</comment>
<evidence type="ECO:0000313" key="3">
    <source>
        <dbReference type="Proteomes" id="UP000193411"/>
    </source>
</evidence>
<dbReference type="EMBL" id="MCFL01000003">
    <property type="protein sequence ID" value="ORZ40252.1"/>
    <property type="molecule type" value="Genomic_DNA"/>
</dbReference>
<gene>
    <name evidence="2" type="ORF">BCR44DRAFT_275574</name>
</gene>